<dbReference type="FunFam" id="1.20.5.340:FF:000021">
    <property type="entry name" value="Myosin heavy chain, isoform G"/>
    <property type="match status" value="1"/>
</dbReference>
<dbReference type="GO" id="GO:0051015">
    <property type="term" value="F:actin filament binding"/>
    <property type="evidence" value="ECO:0007669"/>
    <property type="project" value="InterPro"/>
</dbReference>
<dbReference type="GO" id="GO:0030239">
    <property type="term" value="P:myofibril assembly"/>
    <property type="evidence" value="ECO:0007669"/>
    <property type="project" value="UniProtKB-ARBA"/>
</dbReference>
<dbReference type="FunFam" id="1.20.120.720:FF:000001">
    <property type="entry name" value="Myosin heavy chain, muscle"/>
    <property type="match status" value="1"/>
</dbReference>
<feature type="region of interest" description="Disordered" evidence="15">
    <location>
        <begin position="1573"/>
        <end position="1608"/>
    </location>
</feature>
<evidence type="ECO:0000256" key="12">
    <source>
        <dbReference type="ARBA" id="ARBA00037488"/>
    </source>
</evidence>
<comment type="function">
    <text evidence="12">Muscle contraction.</text>
</comment>
<dbReference type="GO" id="GO:0040011">
    <property type="term" value="P:locomotion"/>
    <property type="evidence" value="ECO:0007669"/>
    <property type="project" value="UniProtKB-ARBA"/>
</dbReference>
<dbReference type="InterPro" id="IPR008989">
    <property type="entry name" value="Myosin_S1_N"/>
</dbReference>
<protein>
    <recommendedName>
        <fullName evidence="20">Myosin heavy chain</fullName>
    </recommendedName>
</protein>
<dbReference type="FunFam" id="2.30.30.360:FF:000001">
    <property type="entry name" value="Myosin heavy chain"/>
    <property type="match status" value="1"/>
</dbReference>
<keyword evidence="3" id="KW-0787">Thick filament</keyword>
<dbReference type="Gene3D" id="1.20.5.4820">
    <property type="match status" value="1"/>
</dbReference>
<dbReference type="GO" id="GO:0031672">
    <property type="term" value="C:A band"/>
    <property type="evidence" value="ECO:0007669"/>
    <property type="project" value="UniProtKB-ARBA"/>
</dbReference>
<keyword evidence="5 14" id="KW-0547">Nucleotide-binding</keyword>
<dbReference type="Gene3D" id="1.20.5.340">
    <property type="match status" value="6"/>
</dbReference>
<dbReference type="FunFam" id="1.20.5.340:FF:000036">
    <property type="entry name" value="Myosin heavy chain"/>
    <property type="match status" value="1"/>
</dbReference>
<dbReference type="Gene3D" id="3.40.850.10">
    <property type="entry name" value="Kinesin motor domain"/>
    <property type="match status" value="1"/>
</dbReference>
<feature type="compositionally biased region" description="Basic and acidic residues" evidence="15">
    <location>
        <begin position="1653"/>
        <end position="1672"/>
    </location>
</feature>
<feature type="compositionally biased region" description="Low complexity" evidence="15">
    <location>
        <begin position="1919"/>
        <end position="1931"/>
    </location>
</feature>
<dbReference type="InterPro" id="IPR027417">
    <property type="entry name" value="P-loop_NTPase"/>
</dbReference>
<dbReference type="SMART" id="SM00015">
    <property type="entry name" value="IQ"/>
    <property type="match status" value="1"/>
</dbReference>
<dbReference type="GO" id="GO:0008307">
    <property type="term" value="F:structural constituent of muscle"/>
    <property type="evidence" value="ECO:0007669"/>
    <property type="project" value="UniProtKB-ARBA"/>
</dbReference>
<feature type="region of interest" description="Actin-binding" evidence="14">
    <location>
        <begin position="649"/>
        <end position="671"/>
    </location>
</feature>
<dbReference type="Pfam" id="PF00063">
    <property type="entry name" value="Myosin_head"/>
    <property type="match status" value="1"/>
</dbReference>
<dbReference type="PROSITE" id="PS50096">
    <property type="entry name" value="IQ"/>
    <property type="match status" value="1"/>
</dbReference>
<dbReference type="FunFam" id="1.20.5.370:FF:000001">
    <property type="entry name" value="Myosin heavy chain"/>
    <property type="match status" value="1"/>
</dbReference>
<evidence type="ECO:0000256" key="13">
    <source>
        <dbReference type="ARBA" id="ARBA00038612"/>
    </source>
</evidence>
<dbReference type="GO" id="GO:0032982">
    <property type="term" value="C:myosin filament"/>
    <property type="evidence" value="ECO:0007669"/>
    <property type="project" value="UniProtKB-KW"/>
</dbReference>
<evidence type="ECO:0000256" key="5">
    <source>
        <dbReference type="ARBA" id="ARBA00022741"/>
    </source>
</evidence>
<keyword evidence="6 14" id="KW-0067">ATP-binding</keyword>
<dbReference type="PRINTS" id="PR00193">
    <property type="entry name" value="MYOSINHEAVY"/>
</dbReference>
<dbReference type="InterPro" id="IPR001609">
    <property type="entry name" value="Myosin_head_motor_dom-like"/>
</dbReference>
<accession>A0AAD9NLT1</accession>
<dbReference type="FunFam" id="1.20.5.340:FF:000025">
    <property type="entry name" value="Myosin heavy chain, isoform G"/>
    <property type="match status" value="1"/>
</dbReference>
<evidence type="ECO:0000256" key="1">
    <source>
        <dbReference type="ARBA" id="ARBA00004657"/>
    </source>
</evidence>
<dbReference type="Gene3D" id="2.30.30.360">
    <property type="entry name" value="Myosin S1 fragment, N-terminal"/>
    <property type="match status" value="1"/>
</dbReference>
<dbReference type="FunFam" id="1.20.5.340:FF:000019">
    <property type="entry name" value="Myosin heavy chain, isoform G"/>
    <property type="match status" value="1"/>
</dbReference>
<evidence type="ECO:0000256" key="2">
    <source>
        <dbReference type="ARBA" id="ARBA00008314"/>
    </source>
</evidence>
<dbReference type="PANTHER" id="PTHR45615">
    <property type="entry name" value="MYOSIN HEAVY CHAIN, NON-MUSCLE"/>
    <property type="match status" value="1"/>
</dbReference>
<dbReference type="GO" id="GO:0000146">
    <property type="term" value="F:microfilament motor activity"/>
    <property type="evidence" value="ECO:0007669"/>
    <property type="project" value="UniProtKB-ARBA"/>
</dbReference>
<dbReference type="FunFam" id="1.20.5.370:FF:000010">
    <property type="entry name" value="Myosin heavy chain, isoform G"/>
    <property type="match status" value="1"/>
</dbReference>
<gene>
    <name evidence="18" type="ORF">NP493_1016g02130</name>
</gene>
<evidence type="ECO:0000256" key="6">
    <source>
        <dbReference type="ARBA" id="ARBA00022840"/>
    </source>
</evidence>
<dbReference type="SUPFAM" id="SSF90257">
    <property type="entry name" value="Myosin rod fragments"/>
    <property type="match status" value="6"/>
</dbReference>
<keyword evidence="19" id="KW-1185">Reference proteome</keyword>
<dbReference type="InterPro" id="IPR004009">
    <property type="entry name" value="SH3_Myosin"/>
</dbReference>
<evidence type="ECO:0000256" key="8">
    <source>
        <dbReference type="ARBA" id="ARBA00023123"/>
    </source>
</evidence>
<evidence type="ECO:0000256" key="15">
    <source>
        <dbReference type="SAM" id="MobiDB-lite"/>
    </source>
</evidence>
<evidence type="ECO:0008006" key="20">
    <source>
        <dbReference type="Google" id="ProtNLM"/>
    </source>
</evidence>
<feature type="region of interest" description="Disordered" evidence="15">
    <location>
        <begin position="1820"/>
        <end position="1859"/>
    </location>
</feature>
<dbReference type="Pfam" id="PF01576">
    <property type="entry name" value="Myosin_tail_1"/>
    <property type="match status" value="1"/>
</dbReference>
<keyword evidence="4" id="KW-0963">Cytoplasm</keyword>
<dbReference type="InterPro" id="IPR036961">
    <property type="entry name" value="Kinesin_motor_dom_sf"/>
</dbReference>
<organism evidence="18 19">
    <name type="scientific">Ridgeia piscesae</name>
    <name type="common">Tubeworm</name>
    <dbReference type="NCBI Taxonomy" id="27915"/>
    <lineage>
        <taxon>Eukaryota</taxon>
        <taxon>Metazoa</taxon>
        <taxon>Spiralia</taxon>
        <taxon>Lophotrochozoa</taxon>
        <taxon>Annelida</taxon>
        <taxon>Polychaeta</taxon>
        <taxon>Sedentaria</taxon>
        <taxon>Canalipalpata</taxon>
        <taxon>Sabellida</taxon>
        <taxon>Siboglinidae</taxon>
        <taxon>Ridgeia</taxon>
    </lineage>
</organism>
<dbReference type="SUPFAM" id="SSF52540">
    <property type="entry name" value="P-loop containing nucleoside triphosphate hydrolases"/>
    <property type="match status" value="1"/>
</dbReference>
<dbReference type="FunFam" id="3.40.850.10:FF:000024">
    <property type="entry name" value="Myosin heavy chain, isoform J"/>
    <property type="match status" value="1"/>
</dbReference>
<sequence length="1946" mass="224318">MNPQDPDFRYLGVDRKKLIAEAKPFDGKKACWIPDEKEGYVKGEIMSTTGDDVKVLTEKMEEVMVKKDDLQQMNPPKFEMIEDMANMTYLNEASVLHNLRARYGNMLIYTYSGLFCVAINPYKRLPIYLESVIEKYKGKRRNEMPPHLFSVADNAYHNMLQDRENQSMLITGESGAGKTENTKKVISYFAIVAAASAKGKEDSGKVAVGSLEDQIIQANPVLEAYGNAKTVRNNNSSRFGKFIRIHFGTNGKIAGADIETYLLEKSRVVFQQNNERNYHIFYQLLSGKYPEIIEKILVHPDPGLYHFINQGSLTVDTIDDKEEMEISDQAFAVLGFSPEEKMSMYKTTAAILHFGEMKFKQRPREEQAEADGTAEAEKAAFLMGVNCSDMLKAMLQPKVKVGNEYVTKGQNKDQVMFGVNAMSKSIYDRMFKWLVSRINKTLDTKNKRQFFIGVLDIAGFEIFEYNTFEQLCINYTNERLQQFFNHHMFVLEQEIYKKEGINWEFIDFGMDLAACIELIEKPMGILSILEEECMFPKASDKTFLEKLYGNHLGKSPNFSKPKTGKKTKFEAHFELKHYAGSVGYNIDGWLGKNKDPINQTVVDLFKESKELLIPVFFAEAKEETPAGGKSKKKKGSGFQTISSTHKEQLNKLMHTLHTTSPSFVRCIIPNELKQSGLIDAALVLNQLQCNGVLEGIRICRKGFPNRIIYSEFKQRYSILAPNAIPEGFVDGKVATEKVLASLQLDANDYRLGHTKVFFRAGVLGRLEDMRDDRLAKIISLFQAHIRGYLMRKNYKKLQDQRIGLTIIQRNIRKWLTLRNWQWWKLYTRVKPLLNIARQEDDMKKKEEELEATKEELAKIEKIKKQLEEQNVTLLQAKNDLFLQVQAEQDNLADSEERVSQLLTQKADFETQLKELEERLGEEEGNAEQLAENKRKMEEKVDNLKKDIEDLETSLQKAEQEKQAKDNQIKTLNDEMARQDEQIAKLSKEKKNMDESNKTLTENLQAEEDKCNHLNKLKQKLEQTIDEMEDNLEREKKHRADVEKAKRKLENDLKMTQETVDDLERVRRELEEGGRRKDQEINNLNGKLEDEQSLVAQLQKKIKELTARIEELEEELEAERQARSKVEKQRAELQRELEDLSERLDEAGGATAAQVDINKKREQELQKLRRDLEEAQIHGEQQIQTLRKKQQDAVNELSEQVDHVSKIKAKVEKERNQLKSELDDVQSQLEHVSKGKAAADKLSKQLEAQLSELNARLEEAQRAINELQSAKSRLQAENADISRQLEEAESQISQLTKQKQLLSKQLEEVKANLEEESRIRTKLQSENRNMVADLDQLREQMEEEQEGRADLQRLLTKSANEVAMWRHKCESGEGGVRSEEMDEMKRKMNAKLQEAESQMEAALAKVSSLEKAKMKLAGELEDVVIEVERANAIASQAEKRQRIFDKTVDEWKRKVADLQAELDNAHAESRGSAAEVYRLKSQLEEYSDNIEALRRENKNLSDEIHDLTDQLSDGGRSVHELEKARKRLEMEKEELQSALEEAESALETEEAKVQRATLEMAAIRQEIDRRLAEKDEEFDNTRKNHQRALDSMQASLEAESRGKAEAMRMKKKLEQDINELEVALDAANRGRAEAEKNIKRYQVQIREVQQSVEEEQRARDEAREMFNQSERRANSLSAEIEELRTQLEAAERARKSAEGECYEAAERVSELSQINSSLNSAKRKLETDIQAMQSDLEDQANELRSVEENSKKACADAARLAEELRQEQDHASHIEKMRRTLESQVKELQVRLDEAEASSLKGGKRMIQKLEQRVRELEVEYDNEQRRHAETQKSMRKQDRRLKELAFQSDEDRKSQERMQDMIDKLQQKIKTYKRQVEEAEEIAAINLAKYRKVQHELEDAEERADMAENTLSKLRAKNRSSVSASRTSASSLPHQARRAGSDTTQE</sequence>
<dbReference type="GO" id="GO:0005524">
    <property type="term" value="F:ATP binding"/>
    <property type="evidence" value="ECO:0007669"/>
    <property type="project" value="UniProtKB-UniRule"/>
</dbReference>
<evidence type="ECO:0000256" key="9">
    <source>
        <dbReference type="ARBA" id="ARBA00023175"/>
    </source>
</evidence>
<dbReference type="CDD" id="cd01377">
    <property type="entry name" value="MYSc_class_II"/>
    <property type="match status" value="1"/>
</dbReference>
<dbReference type="FunFam" id="1.20.5.370:FF:000009">
    <property type="entry name" value="Myosin heavy chain, isoform G"/>
    <property type="match status" value="1"/>
</dbReference>
<name>A0AAD9NLT1_RIDPI</name>
<feature type="domain" description="Myosin motor" evidence="16">
    <location>
        <begin position="79"/>
        <end position="771"/>
    </location>
</feature>
<dbReference type="GO" id="GO:0031033">
    <property type="term" value="P:myosin filament organization"/>
    <property type="evidence" value="ECO:0007669"/>
    <property type="project" value="UniProtKB-ARBA"/>
</dbReference>
<proteinExistence type="inferred from homology"/>
<evidence type="ECO:0000256" key="4">
    <source>
        <dbReference type="ARBA" id="ARBA00022490"/>
    </source>
</evidence>
<feature type="region of interest" description="Disordered" evidence="15">
    <location>
        <begin position="1899"/>
        <end position="1946"/>
    </location>
</feature>
<dbReference type="GO" id="GO:0016460">
    <property type="term" value="C:myosin II complex"/>
    <property type="evidence" value="ECO:0007669"/>
    <property type="project" value="TreeGrafter"/>
</dbReference>
<dbReference type="Pfam" id="PF00612">
    <property type="entry name" value="IQ"/>
    <property type="match status" value="1"/>
</dbReference>
<dbReference type="Gene3D" id="1.20.120.720">
    <property type="entry name" value="Myosin VI head, motor domain, U50 subdomain"/>
    <property type="match status" value="1"/>
</dbReference>
<dbReference type="InterPro" id="IPR014751">
    <property type="entry name" value="XRCC4-like_C"/>
</dbReference>
<comment type="similarity">
    <text evidence="2 14">Belongs to the TRAFAC class myosin-kinesin ATPase superfamily. Myosin family.</text>
</comment>
<dbReference type="InterPro" id="IPR000048">
    <property type="entry name" value="IQ_motif_EF-hand-BS"/>
</dbReference>
<dbReference type="Gene3D" id="1.10.10.820">
    <property type="match status" value="1"/>
</dbReference>
<comment type="subunit">
    <text evidence="13">Muscle myosin is a hexameric protein that consists of 2 heavy chain subunits (MHC), 2 alkali light chain subunits (MLC) and 2 regulatory light chain subunits (MLC-2).</text>
</comment>
<dbReference type="FunFam" id="1.20.58.530:FF:000001">
    <property type="entry name" value="Myosin heavy chain"/>
    <property type="match status" value="1"/>
</dbReference>
<dbReference type="InterPro" id="IPR002928">
    <property type="entry name" value="Myosin_tail"/>
</dbReference>
<dbReference type="Gene3D" id="1.20.58.530">
    <property type="match status" value="1"/>
</dbReference>
<dbReference type="SMART" id="SM00242">
    <property type="entry name" value="MYSc"/>
    <property type="match status" value="1"/>
</dbReference>
<feature type="region of interest" description="Disordered" evidence="15">
    <location>
        <begin position="1649"/>
        <end position="1672"/>
    </location>
</feature>
<evidence type="ECO:0000256" key="3">
    <source>
        <dbReference type="ARBA" id="ARBA00022433"/>
    </source>
</evidence>
<dbReference type="PANTHER" id="PTHR45615:SF27">
    <property type="entry name" value="MYOSIN HEAVY CHAIN, MUSCLE"/>
    <property type="match status" value="1"/>
</dbReference>
<dbReference type="FunFam" id="1.20.5.4820:FF:000002">
    <property type="entry name" value="Myosin heavy chain 10"/>
    <property type="match status" value="1"/>
</dbReference>
<dbReference type="PROSITE" id="PS51456">
    <property type="entry name" value="MYOSIN_MOTOR"/>
    <property type="match status" value="1"/>
</dbReference>
<reference evidence="18" key="1">
    <citation type="journal article" date="2023" name="Mol. Biol. Evol.">
        <title>Third-Generation Sequencing Reveals the Adaptive Role of the Epigenome in Three Deep-Sea Polychaetes.</title>
        <authorList>
            <person name="Perez M."/>
            <person name="Aroh O."/>
            <person name="Sun Y."/>
            <person name="Lan Y."/>
            <person name="Juniper S.K."/>
            <person name="Young C.R."/>
            <person name="Angers B."/>
            <person name="Qian P.Y."/>
        </authorList>
    </citation>
    <scope>NUCLEOTIDE SEQUENCE</scope>
    <source>
        <strain evidence="18">R07B-5</strain>
    </source>
</reference>
<dbReference type="FunFam" id="1.20.5.370:FF:000008">
    <property type="entry name" value="Myosin heavy chain"/>
    <property type="match status" value="1"/>
</dbReference>
<keyword evidence="11 14" id="KW-0009">Actin-binding</keyword>
<evidence type="ECO:0000259" key="17">
    <source>
        <dbReference type="PROSITE" id="PS51844"/>
    </source>
</evidence>
<dbReference type="Proteomes" id="UP001209878">
    <property type="component" value="Unassembled WGS sequence"/>
</dbReference>
<evidence type="ECO:0000313" key="19">
    <source>
        <dbReference type="Proteomes" id="UP001209878"/>
    </source>
</evidence>
<dbReference type="Gene3D" id="1.20.5.370">
    <property type="match status" value="3"/>
</dbReference>
<feature type="region of interest" description="Disordered" evidence="15">
    <location>
        <begin position="918"/>
        <end position="937"/>
    </location>
</feature>
<keyword evidence="10" id="KW-0514">Muscle protein</keyword>
<dbReference type="EMBL" id="JAODUO010001015">
    <property type="protein sequence ID" value="KAK2171879.1"/>
    <property type="molecule type" value="Genomic_DNA"/>
</dbReference>
<keyword evidence="9 14" id="KW-0505">Motor protein</keyword>
<dbReference type="Pfam" id="PF02736">
    <property type="entry name" value="Myosin_N"/>
    <property type="match status" value="1"/>
</dbReference>
<feature type="binding site" evidence="14">
    <location>
        <begin position="172"/>
        <end position="179"/>
    </location>
    <ligand>
        <name>ATP</name>
        <dbReference type="ChEBI" id="CHEBI:30616"/>
    </ligand>
</feature>
<evidence type="ECO:0000259" key="16">
    <source>
        <dbReference type="PROSITE" id="PS51456"/>
    </source>
</evidence>
<dbReference type="GO" id="GO:0006936">
    <property type="term" value="P:muscle contraction"/>
    <property type="evidence" value="ECO:0007669"/>
    <property type="project" value="UniProtKB-ARBA"/>
</dbReference>
<dbReference type="FunFam" id="1.10.10.820:FF:000001">
    <property type="entry name" value="Myosin heavy chain"/>
    <property type="match status" value="1"/>
</dbReference>
<feature type="compositionally biased region" description="Basic and acidic residues" evidence="15">
    <location>
        <begin position="1597"/>
        <end position="1608"/>
    </location>
</feature>
<evidence type="ECO:0000256" key="14">
    <source>
        <dbReference type="PROSITE-ProRule" id="PRU00782"/>
    </source>
</evidence>
<keyword evidence="7" id="KW-0175">Coiled coil</keyword>
<feature type="domain" description="Myosin N-terminal SH3-like" evidence="17">
    <location>
        <begin position="26"/>
        <end position="75"/>
    </location>
</feature>
<dbReference type="PROSITE" id="PS51844">
    <property type="entry name" value="SH3_LIKE"/>
    <property type="match status" value="1"/>
</dbReference>
<evidence type="ECO:0000256" key="7">
    <source>
        <dbReference type="ARBA" id="ARBA00023054"/>
    </source>
</evidence>
<keyword evidence="8 14" id="KW-0518">Myosin</keyword>
<evidence type="ECO:0000256" key="10">
    <source>
        <dbReference type="ARBA" id="ARBA00023179"/>
    </source>
</evidence>
<comment type="subcellular location">
    <subcellularLocation>
        <location evidence="1">Cytoplasm</location>
        <location evidence="1">Myofibril</location>
    </subcellularLocation>
</comment>
<comment type="caution">
    <text evidence="18">The sequence shown here is derived from an EMBL/GenBank/DDBJ whole genome shotgun (WGS) entry which is preliminary data.</text>
</comment>
<evidence type="ECO:0000256" key="11">
    <source>
        <dbReference type="ARBA" id="ARBA00023203"/>
    </source>
</evidence>
<evidence type="ECO:0000313" key="18">
    <source>
        <dbReference type="EMBL" id="KAK2171879.1"/>
    </source>
</evidence>